<proteinExistence type="predicted"/>
<protein>
    <submittedName>
        <fullName evidence="1">Uncharacterized protein</fullName>
    </submittedName>
</protein>
<sequence>MKALKNVSLSCANLSIKSLKFLTDIKTLELIRCNLRDISSLEHLARLEILSLRYSSFDEFPKELGALTELRLLDLRDCSRLKRIPSNVISRFSQLEELYVDDYFDEREDEETSTEGSNASLSELNSLSNLVVLFLKIKAKCLSGHLGFICNKLLRYDICVNSTGSEFYRVSESRKRALTVKDFTIDRCSNLSMSFVTEVASKVQDLQEVYIFFSIVYQDFLESVAFVF</sequence>
<evidence type="ECO:0000313" key="1">
    <source>
        <dbReference type="EMBL" id="KAJ0045816.1"/>
    </source>
</evidence>
<gene>
    <name evidence="1" type="ORF">Pint_04135</name>
</gene>
<dbReference type="Proteomes" id="UP001163603">
    <property type="component" value="Chromosome 3"/>
</dbReference>
<comment type="caution">
    <text evidence="1">The sequence shown here is derived from an EMBL/GenBank/DDBJ whole genome shotgun (WGS) entry which is preliminary data.</text>
</comment>
<keyword evidence="2" id="KW-1185">Reference proteome</keyword>
<accession>A0ACC0Z3Q3</accession>
<dbReference type="EMBL" id="CM047738">
    <property type="protein sequence ID" value="KAJ0045816.1"/>
    <property type="molecule type" value="Genomic_DNA"/>
</dbReference>
<organism evidence="1 2">
    <name type="scientific">Pistacia integerrima</name>
    <dbReference type="NCBI Taxonomy" id="434235"/>
    <lineage>
        <taxon>Eukaryota</taxon>
        <taxon>Viridiplantae</taxon>
        <taxon>Streptophyta</taxon>
        <taxon>Embryophyta</taxon>
        <taxon>Tracheophyta</taxon>
        <taxon>Spermatophyta</taxon>
        <taxon>Magnoliopsida</taxon>
        <taxon>eudicotyledons</taxon>
        <taxon>Gunneridae</taxon>
        <taxon>Pentapetalae</taxon>
        <taxon>rosids</taxon>
        <taxon>malvids</taxon>
        <taxon>Sapindales</taxon>
        <taxon>Anacardiaceae</taxon>
        <taxon>Pistacia</taxon>
    </lineage>
</organism>
<reference evidence="2" key="1">
    <citation type="journal article" date="2023" name="G3 (Bethesda)">
        <title>Genome assembly and association tests identify interacting loci associated with vigor, precocity, and sex in interspecific pistachio rootstocks.</title>
        <authorList>
            <person name="Palmer W."/>
            <person name="Jacygrad E."/>
            <person name="Sagayaradj S."/>
            <person name="Cavanaugh K."/>
            <person name="Han R."/>
            <person name="Bertier L."/>
            <person name="Beede B."/>
            <person name="Kafkas S."/>
            <person name="Golino D."/>
            <person name="Preece J."/>
            <person name="Michelmore R."/>
        </authorList>
    </citation>
    <scope>NUCLEOTIDE SEQUENCE [LARGE SCALE GENOMIC DNA]</scope>
</reference>
<name>A0ACC0Z3Q3_9ROSI</name>
<evidence type="ECO:0000313" key="2">
    <source>
        <dbReference type="Proteomes" id="UP001163603"/>
    </source>
</evidence>